<evidence type="ECO:0000256" key="1">
    <source>
        <dbReference type="SAM" id="MobiDB-lite"/>
    </source>
</evidence>
<organism evidence="2 3">
    <name type="scientific">Syntrophus gentianae</name>
    <dbReference type="NCBI Taxonomy" id="43775"/>
    <lineage>
        <taxon>Bacteria</taxon>
        <taxon>Pseudomonadati</taxon>
        <taxon>Thermodesulfobacteriota</taxon>
        <taxon>Syntrophia</taxon>
        <taxon>Syntrophales</taxon>
        <taxon>Syntrophaceae</taxon>
        <taxon>Syntrophus</taxon>
    </lineage>
</organism>
<protein>
    <submittedName>
        <fullName evidence="2">Para-nitrobenzyl esterase</fullName>
    </submittedName>
</protein>
<feature type="region of interest" description="Disordered" evidence="1">
    <location>
        <begin position="1"/>
        <end position="22"/>
    </location>
</feature>
<dbReference type="AlphaFoldDB" id="A0A1H7ZAK9"/>
<name>A0A1H7ZAK9_9BACT</name>
<dbReference type="Proteomes" id="UP000198744">
    <property type="component" value="Unassembled WGS sequence"/>
</dbReference>
<gene>
    <name evidence="2" type="ORF">SAMN04489760_12148</name>
</gene>
<keyword evidence="3" id="KW-1185">Reference proteome</keyword>
<sequence length="73" mass="8009">MRLSCNRAKGTWAAEPSGSGESGRFEFGALAVTRAFCPFPNMNERILADAKFVRSYLLVKCGVKCGDTSRIYV</sequence>
<dbReference type="EMBL" id="FOBS01000021">
    <property type="protein sequence ID" value="SEM55293.1"/>
    <property type="molecule type" value="Genomic_DNA"/>
</dbReference>
<reference evidence="2 3" key="1">
    <citation type="submission" date="2016-10" db="EMBL/GenBank/DDBJ databases">
        <authorList>
            <person name="de Groot N.N."/>
        </authorList>
    </citation>
    <scope>NUCLEOTIDE SEQUENCE [LARGE SCALE GENOMIC DNA]</scope>
    <source>
        <strain evidence="2 3">DSM 8423</strain>
    </source>
</reference>
<evidence type="ECO:0000313" key="2">
    <source>
        <dbReference type="EMBL" id="SEM55293.1"/>
    </source>
</evidence>
<accession>A0A1H7ZAK9</accession>
<proteinExistence type="predicted"/>
<evidence type="ECO:0000313" key="3">
    <source>
        <dbReference type="Proteomes" id="UP000198744"/>
    </source>
</evidence>